<keyword evidence="2" id="KW-1185">Reference proteome</keyword>
<dbReference type="KEGG" id="nda:Ndas_3453"/>
<dbReference type="eggNOG" id="ENOG502ZPXS">
    <property type="taxonomic scope" value="Bacteria"/>
</dbReference>
<accession>D7B3U0</accession>
<evidence type="ECO:0000313" key="1">
    <source>
        <dbReference type="EMBL" id="ADH68857.1"/>
    </source>
</evidence>
<dbReference type="Proteomes" id="UP000002219">
    <property type="component" value="Chromosome 1"/>
</dbReference>
<evidence type="ECO:0000313" key="2">
    <source>
        <dbReference type="Proteomes" id="UP000002219"/>
    </source>
</evidence>
<sequence>MECHCGITDWGTMATEPVLHCVRDYYWGCIYCEDVEGYDGDDNHLSGDGPFFAVDEHVTIQVANCRIVDPQDADVELNVYVHAVPRASSDYASVIVLTSAVLSIGDADGFDEIPLRPGRWLMQVGLDPRRPEEARCVKIYLSPADSH</sequence>
<gene>
    <name evidence="1" type="ordered locus">Ndas_3453</name>
</gene>
<protein>
    <submittedName>
        <fullName evidence="1">Uncharacterized protein</fullName>
    </submittedName>
</protein>
<dbReference type="HOGENOM" id="CLU_1925178_0_0_11"/>
<reference evidence="1 2" key="1">
    <citation type="journal article" date="2010" name="Stand. Genomic Sci.">
        <title>Complete genome sequence of Nocardiopsis dassonvillei type strain (IMRU 509).</title>
        <authorList>
            <person name="Sun H."/>
            <person name="Lapidus A."/>
            <person name="Nolan M."/>
            <person name="Lucas S."/>
            <person name="Del Rio T.G."/>
            <person name="Tice H."/>
            <person name="Cheng J.F."/>
            <person name="Tapia R."/>
            <person name="Han C."/>
            <person name="Goodwin L."/>
            <person name="Pitluck S."/>
            <person name="Pagani I."/>
            <person name="Ivanova N."/>
            <person name="Mavromatis K."/>
            <person name="Mikhailova N."/>
            <person name="Pati A."/>
            <person name="Chen A."/>
            <person name="Palaniappan K."/>
            <person name="Land M."/>
            <person name="Hauser L."/>
            <person name="Chang Y.J."/>
            <person name="Jeffries C.D."/>
            <person name="Djao O.D."/>
            <person name="Rohde M."/>
            <person name="Sikorski J."/>
            <person name="Goker M."/>
            <person name="Woyke T."/>
            <person name="Bristow J."/>
            <person name="Eisen J.A."/>
            <person name="Markowitz V."/>
            <person name="Hugenholtz P."/>
            <person name="Kyrpides N.C."/>
            <person name="Klenk H.P."/>
        </authorList>
    </citation>
    <scope>NUCLEOTIDE SEQUENCE [LARGE SCALE GENOMIC DNA]</scope>
    <source>
        <strain evidence="2">ATCC 23218 / DSM 43111 / CIP 107115 / JCM 7437 / KCTC 9190 / NBRC 14626 / NCTC 10488 / NRRL B-5397 / IMRU 509</strain>
    </source>
</reference>
<name>D7B3U0_NOCDD</name>
<dbReference type="EMBL" id="CP002040">
    <property type="protein sequence ID" value="ADH68857.1"/>
    <property type="molecule type" value="Genomic_DNA"/>
</dbReference>
<dbReference type="AlphaFoldDB" id="D7B3U0"/>
<proteinExistence type="predicted"/>
<organism evidence="1 2">
    <name type="scientific">Nocardiopsis dassonvillei (strain ATCC 23218 / DSM 43111 / CIP 107115 / JCM 7437 / KCTC 9190 / NBRC 14626 / NCTC 10488 / NRRL B-5397 / IMRU 509)</name>
    <name type="common">Actinomadura dassonvillei</name>
    <dbReference type="NCBI Taxonomy" id="446468"/>
    <lineage>
        <taxon>Bacteria</taxon>
        <taxon>Bacillati</taxon>
        <taxon>Actinomycetota</taxon>
        <taxon>Actinomycetes</taxon>
        <taxon>Streptosporangiales</taxon>
        <taxon>Nocardiopsidaceae</taxon>
        <taxon>Nocardiopsis</taxon>
    </lineage>
</organism>